<dbReference type="AlphaFoldDB" id="A0A9D1FXD5"/>
<evidence type="ECO:0000313" key="2">
    <source>
        <dbReference type="Proteomes" id="UP000824139"/>
    </source>
</evidence>
<reference evidence="1" key="2">
    <citation type="journal article" date="2021" name="PeerJ">
        <title>Extensive microbial diversity within the chicken gut microbiome revealed by metagenomics and culture.</title>
        <authorList>
            <person name="Gilroy R."/>
            <person name="Ravi A."/>
            <person name="Getino M."/>
            <person name="Pursley I."/>
            <person name="Horton D.L."/>
            <person name="Alikhan N.F."/>
            <person name="Baker D."/>
            <person name="Gharbi K."/>
            <person name="Hall N."/>
            <person name="Watson M."/>
            <person name="Adriaenssens E.M."/>
            <person name="Foster-Nyarko E."/>
            <person name="Jarju S."/>
            <person name="Secka A."/>
            <person name="Antonio M."/>
            <person name="Oren A."/>
            <person name="Chaudhuri R.R."/>
            <person name="La Ragione R."/>
            <person name="Hildebrand F."/>
            <person name="Pallen M.J."/>
        </authorList>
    </citation>
    <scope>NUCLEOTIDE SEQUENCE</scope>
    <source>
        <strain evidence="1">CHK152-2994</strain>
    </source>
</reference>
<proteinExistence type="predicted"/>
<protein>
    <submittedName>
        <fullName evidence="1">Uncharacterized protein</fullName>
    </submittedName>
</protein>
<reference evidence="1" key="1">
    <citation type="submission" date="2020-10" db="EMBL/GenBank/DDBJ databases">
        <authorList>
            <person name="Gilroy R."/>
        </authorList>
    </citation>
    <scope>NUCLEOTIDE SEQUENCE</scope>
    <source>
        <strain evidence="1">CHK152-2994</strain>
    </source>
</reference>
<feature type="non-terminal residue" evidence="1">
    <location>
        <position position="355"/>
    </location>
</feature>
<dbReference type="Proteomes" id="UP000824139">
    <property type="component" value="Unassembled WGS sequence"/>
</dbReference>
<evidence type="ECO:0000313" key="1">
    <source>
        <dbReference type="EMBL" id="HIS83795.1"/>
    </source>
</evidence>
<sequence length="355" mass="39204">MKVQNINNINFKENIITEKRANIIQYPLSASVDYFSEPELLYNPQAYNRVVNAFENYDSAQKIFRKNLEEGKGIFGSPENADKIIDNEKIRKNVVKFFAQYSQEEIEKLDNKKILTIDEARYKNDLINVRNFFGEYERLLKQVKNIQLPEVAFAGKNKKTTLPAMSYESEKACKNIVHGFSAACGLVSAALGEGAAVGADTVPLRILQFAMFSTIAAYLNVPPIPSLEYYTKEMFAGATLGVGGAKLVTSWLGIGAHTASVATGGSVVTGGSSNAAITGWVRAVNSALSTMITEKMGRGYINRVKANKMNLRDQSVETVGYFAGRYFFTGKNPFNDVYDITINDTSSPELIKKAL</sequence>
<gene>
    <name evidence="1" type="ORF">IAD41_09360</name>
</gene>
<comment type="caution">
    <text evidence="1">The sequence shown here is derived from an EMBL/GenBank/DDBJ whole genome shotgun (WGS) entry which is preliminary data.</text>
</comment>
<dbReference type="EMBL" id="DVJO01000205">
    <property type="protein sequence ID" value="HIS83795.1"/>
    <property type="molecule type" value="Genomic_DNA"/>
</dbReference>
<name>A0A9D1FXD5_9BACT</name>
<accession>A0A9D1FXD5</accession>
<organism evidence="1 2">
    <name type="scientific">Candidatus Scatenecus faecavium</name>
    <dbReference type="NCBI Taxonomy" id="2840915"/>
    <lineage>
        <taxon>Bacteria</taxon>
        <taxon>Candidatus Scatenecus</taxon>
    </lineage>
</organism>